<reference evidence="10 11" key="1">
    <citation type="journal article" date="2024" name="J. Plant Pathol.">
        <title>Sequence and assembly of the genome of Seiridium unicorne, isolate CBS 538.82, causal agent of cypress canker disease.</title>
        <authorList>
            <person name="Scali E."/>
            <person name="Rocca G.D."/>
            <person name="Danti R."/>
            <person name="Garbelotto M."/>
            <person name="Barberini S."/>
            <person name="Baroncelli R."/>
            <person name="Emiliani G."/>
        </authorList>
    </citation>
    <scope>NUCLEOTIDE SEQUENCE [LARGE SCALE GENOMIC DNA]</scope>
    <source>
        <strain evidence="10 11">BM-138-508</strain>
    </source>
</reference>
<evidence type="ECO:0000256" key="6">
    <source>
        <dbReference type="ARBA" id="ARBA00023242"/>
    </source>
</evidence>
<keyword evidence="3" id="KW-0677">Repeat</keyword>
<dbReference type="SUPFAM" id="SSF57667">
    <property type="entry name" value="beta-beta-alpha zinc fingers"/>
    <property type="match status" value="1"/>
</dbReference>
<evidence type="ECO:0000256" key="5">
    <source>
        <dbReference type="ARBA" id="ARBA00022833"/>
    </source>
</evidence>
<keyword evidence="4 7" id="KW-0863">Zinc-finger</keyword>
<comment type="caution">
    <text evidence="10">The sequence shown here is derived from an EMBL/GenBank/DDBJ whole genome shotgun (WGS) entry which is preliminary data.</text>
</comment>
<keyword evidence="2" id="KW-0479">Metal-binding</keyword>
<dbReference type="Proteomes" id="UP001408356">
    <property type="component" value="Unassembled WGS sequence"/>
</dbReference>
<dbReference type="Pfam" id="PF00096">
    <property type="entry name" value="zf-C2H2"/>
    <property type="match status" value="2"/>
</dbReference>
<accession>A0ABR2VFZ0</accession>
<evidence type="ECO:0000256" key="8">
    <source>
        <dbReference type="SAM" id="MobiDB-lite"/>
    </source>
</evidence>
<evidence type="ECO:0000259" key="9">
    <source>
        <dbReference type="PROSITE" id="PS50157"/>
    </source>
</evidence>
<dbReference type="SMART" id="SM00355">
    <property type="entry name" value="ZnF_C2H2"/>
    <property type="match status" value="2"/>
</dbReference>
<dbReference type="PROSITE" id="PS00028">
    <property type="entry name" value="ZINC_FINGER_C2H2_1"/>
    <property type="match status" value="1"/>
</dbReference>
<feature type="region of interest" description="Disordered" evidence="8">
    <location>
        <begin position="1"/>
        <end position="28"/>
    </location>
</feature>
<sequence>METPATATSRPPAGVQKRRKPSGETSHVCPFCGRAFKRSEHKERHVRTHTKEKPFVCHCGSAFTRRDLLTRHQRIATHEKLQDARDTKTEHNAVPPTIETGADLNPAISPSDVSVNSWEQHGNLDSFYHATGIAPDDHQMLNHQIQQPILPQDYYQGQELPAGYGDFESFSHFDDSGLPIGWNANSYFQPPGADDHVDPQLQDTISISI</sequence>
<name>A0ABR2VFZ0_9PEZI</name>
<gene>
    <name evidence="10" type="ORF">SUNI508_12882</name>
</gene>
<evidence type="ECO:0000313" key="11">
    <source>
        <dbReference type="Proteomes" id="UP001408356"/>
    </source>
</evidence>
<dbReference type="InterPro" id="IPR013087">
    <property type="entry name" value="Znf_C2H2_type"/>
</dbReference>
<proteinExistence type="predicted"/>
<protein>
    <recommendedName>
        <fullName evidence="9">C2H2-type domain-containing protein</fullName>
    </recommendedName>
</protein>
<dbReference type="InterPro" id="IPR036236">
    <property type="entry name" value="Znf_C2H2_sf"/>
</dbReference>
<keyword evidence="6" id="KW-0539">Nucleus</keyword>
<dbReference type="InterPro" id="IPR051059">
    <property type="entry name" value="VerF-like"/>
</dbReference>
<keyword evidence="11" id="KW-1185">Reference proteome</keyword>
<evidence type="ECO:0000313" key="10">
    <source>
        <dbReference type="EMBL" id="KAK9425822.1"/>
    </source>
</evidence>
<dbReference type="EMBL" id="JARVKF010000012">
    <property type="protein sequence ID" value="KAK9425822.1"/>
    <property type="molecule type" value="Genomic_DNA"/>
</dbReference>
<evidence type="ECO:0000256" key="3">
    <source>
        <dbReference type="ARBA" id="ARBA00022737"/>
    </source>
</evidence>
<dbReference type="PANTHER" id="PTHR40626">
    <property type="entry name" value="MIP31509P"/>
    <property type="match status" value="1"/>
</dbReference>
<feature type="domain" description="C2H2-type" evidence="9">
    <location>
        <begin position="55"/>
        <end position="83"/>
    </location>
</feature>
<evidence type="ECO:0000256" key="4">
    <source>
        <dbReference type="ARBA" id="ARBA00022771"/>
    </source>
</evidence>
<feature type="domain" description="C2H2-type" evidence="9">
    <location>
        <begin position="27"/>
        <end position="54"/>
    </location>
</feature>
<comment type="subcellular location">
    <subcellularLocation>
        <location evidence="1">Nucleus</location>
    </subcellularLocation>
</comment>
<evidence type="ECO:0000256" key="7">
    <source>
        <dbReference type="PROSITE-ProRule" id="PRU00042"/>
    </source>
</evidence>
<keyword evidence="5" id="KW-0862">Zinc</keyword>
<organism evidence="10 11">
    <name type="scientific">Seiridium unicorne</name>
    <dbReference type="NCBI Taxonomy" id="138068"/>
    <lineage>
        <taxon>Eukaryota</taxon>
        <taxon>Fungi</taxon>
        <taxon>Dikarya</taxon>
        <taxon>Ascomycota</taxon>
        <taxon>Pezizomycotina</taxon>
        <taxon>Sordariomycetes</taxon>
        <taxon>Xylariomycetidae</taxon>
        <taxon>Amphisphaeriales</taxon>
        <taxon>Sporocadaceae</taxon>
        <taxon>Seiridium</taxon>
    </lineage>
</organism>
<dbReference type="PROSITE" id="PS50157">
    <property type="entry name" value="ZINC_FINGER_C2H2_2"/>
    <property type="match status" value="2"/>
</dbReference>
<dbReference type="Gene3D" id="3.30.160.60">
    <property type="entry name" value="Classic Zinc Finger"/>
    <property type="match status" value="2"/>
</dbReference>
<evidence type="ECO:0000256" key="1">
    <source>
        <dbReference type="ARBA" id="ARBA00004123"/>
    </source>
</evidence>
<feature type="compositionally biased region" description="Basic and acidic residues" evidence="8">
    <location>
        <begin position="80"/>
        <end position="91"/>
    </location>
</feature>
<evidence type="ECO:0000256" key="2">
    <source>
        <dbReference type="ARBA" id="ARBA00022723"/>
    </source>
</evidence>
<dbReference type="PANTHER" id="PTHR40626:SF11">
    <property type="entry name" value="ZINC FINGER PROTEIN YPR022C"/>
    <property type="match status" value="1"/>
</dbReference>
<feature type="region of interest" description="Disordered" evidence="8">
    <location>
        <begin position="80"/>
        <end position="107"/>
    </location>
</feature>